<dbReference type="EMBL" id="CP049140">
    <property type="protein sequence ID" value="QIE88422.1"/>
    <property type="molecule type" value="Genomic_DNA"/>
</dbReference>
<dbReference type="Proteomes" id="UP000501063">
    <property type="component" value="Chromosome"/>
</dbReference>
<dbReference type="GO" id="GO:0016747">
    <property type="term" value="F:acyltransferase activity, transferring groups other than amino-acyl groups"/>
    <property type="evidence" value="ECO:0007669"/>
    <property type="project" value="InterPro"/>
</dbReference>
<evidence type="ECO:0000259" key="3">
    <source>
        <dbReference type="PROSITE" id="PS51186"/>
    </source>
</evidence>
<dbReference type="Pfam" id="PF13508">
    <property type="entry name" value="Acetyltransf_7"/>
    <property type="match status" value="1"/>
</dbReference>
<dbReference type="CDD" id="cd04301">
    <property type="entry name" value="NAT_SF"/>
    <property type="match status" value="1"/>
</dbReference>
<feature type="compositionally biased region" description="Low complexity" evidence="2">
    <location>
        <begin position="230"/>
        <end position="240"/>
    </location>
</feature>
<dbReference type="RefSeq" id="WP_128082503.1">
    <property type="nucleotide sequence ID" value="NZ_CP049140.1"/>
</dbReference>
<dbReference type="InterPro" id="IPR016181">
    <property type="entry name" value="Acyl_CoA_acyltransferase"/>
</dbReference>
<evidence type="ECO:0000313" key="5">
    <source>
        <dbReference type="Proteomes" id="UP000501063"/>
    </source>
</evidence>
<reference evidence="4 5" key="1">
    <citation type="submission" date="2020-02" db="EMBL/GenBank/DDBJ databases">
        <title>Integrative conjugative elements (ICEs) and plasmids drive adaptation of Pseudomonas nitroreducens strain HBP1 to wastewater environment.</title>
        <authorList>
            <person name="Sentchilo V."/>
            <person name="Carraro N."/>
            <person name="Bertelli C."/>
            <person name="van der Meer J.R."/>
        </authorList>
    </citation>
    <scope>NUCLEOTIDE SEQUENCE [LARGE SCALE GENOMIC DNA]</scope>
    <source>
        <strain evidence="4 5">HBP1</strain>
    </source>
</reference>
<protein>
    <submittedName>
        <fullName evidence="4">GNAT family N-acetyltransferase</fullName>
    </submittedName>
</protein>
<proteinExistence type="predicted"/>
<dbReference type="AlphaFoldDB" id="A0A6G6IZI1"/>
<evidence type="ECO:0000256" key="2">
    <source>
        <dbReference type="SAM" id="MobiDB-lite"/>
    </source>
</evidence>
<gene>
    <name evidence="4" type="ORF">G5B91_19960</name>
</gene>
<dbReference type="InterPro" id="IPR000182">
    <property type="entry name" value="GNAT_dom"/>
</dbReference>
<sequence>MFTLVNLDTSPPESLKSQVLQMVVDYFSDISPVPLTPSNPLFQLYQYVIGFEVHLYLQAMDGSAQSPARLILALDDEDPSQVLGFALYLPSQDDAEACTLAYLAVQASHRRRGIARAMLQKMLEHRPHTELACAAGKVPVFEAMGFRVLAAQGPHVLLNTRDRRSDGMVAVQDLAPIYQSKEVRQIHTYLVKQKGSKAMREAEQKRDRLLDQMTWQAQELVKALPDDSLRGGSSRLPRSRTGAPRAVLQRPGSGM</sequence>
<evidence type="ECO:0000313" key="4">
    <source>
        <dbReference type="EMBL" id="QIE88422.1"/>
    </source>
</evidence>
<accession>A0A6G6IZI1</accession>
<keyword evidence="1" id="KW-0175">Coiled coil</keyword>
<evidence type="ECO:0000256" key="1">
    <source>
        <dbReference type="SAM" id="Coils"/>
    </source>
</evidence>
<keyword evidence="4" id="KW-0808">Transferase</keyword>
<feature type="region of interest" description="Disordered" evidence="2">
    <location>
        <begin position="224"/>
        <end position="255"/>
    </location>
</feature>
<dbReference type="KEGG" id="pnt:G5B91_19960"/>
<dbReference type="SUPFAM" id="SSF55729">
    <property type="entry name" value="Acyl-CoA N-acyltransferases (Nat)"/>
    <property type="match status" value="1"/>
</dbReference>
<dbReference type="Gene3D" id="3.40.630.30">
    <property type="match status" value="1"/>
</dbReference>
<feature type="coiled-coil region" evidence="1">
    <location>
        <begin position="192"/>
        <end position="219"/>
    </location>
</feature>
<dbReference type="PROSITE" id="PS51186">
    <property type="entry name" value="GNAT"/>
    <property type="match status" value="1"/>
</dbReference>
<organism evidence="4 5">
    <name type="scientific">Pseudomonas nitroreducens</name>
    <dbReference type="NCBI Taxonomy" id="46680"/>
    <lineage>
        <taxon>Bacteria</taxon>
        <taxon>Pseudomonadati</taxon>
        <taxon>Pseudomonadota</taxon>
        <taxon>Gammaproteobacteria</taxon>
        <taxon>Pseudomonadales</taxon>
        <taxon>Pseudomonadaceae</taxon>
        <taxon>Pseudomonas</taxon>
    </lineage>
</organism>
<name>A0A6G6IZI1_PSENT</name>
<feature type="domain" description="N-acetyltransferase" evidence="3">
    <location>
        <begin position="28"/>
        <end position="164"/>
    </location>
</feature>